<comment type="subunit">
    <text evidence="10">Component of the NDC80 complex.</text>
</comment>
<feature type="coiled-coil region" evidence="11">
    <location>
        <begin position="433"/>
        <end position="545"/>
    </location>
</feature>
<feature type="domain" description="Kinetochore protein Ndc80 CH" evidence="12">
    <location>
        <begin position="58"/>
        <end position="163"/>
    </location>
</feature>
<sequence length="591" mass="69750">MNNHSVYNKFNPTLSVFNNNTNLNNSIYVSGDKKTKSRTSLNNLSFYKANASVYVKKVDKSDKKDNVKILIRYLGWKNYSGCITPNLFKNPSMTDLINIWNFIFKHVDPLIEVNKDNYGEVVLSFYKDIGYPYTISKSTLVAPTTGLQYNTHLSALAWLCQLLIFEVECFNDINEEKDLSLSYDFNELNEIKMDDFILHSYQSYINKEEKNLNDMLRTNLEKEIDRLDNDINNKIEDISEKKKKVEEIKNHMKENEELIKRNKVLCEENKKIKQLYTNSLDETEKLEKDIEICKISNQDEKNKTENILDEIKKVKDILQKQTLNKSQFVQMNENIDKNKEKIEHIKNEIKGLNNEYPNLSEKLNNRNSDLKKLAKNINEKFIEIVENINLHKNISTSQWTQIHPININIDSTTVDNMLNVNWKNFKSNIKQFIDQDEQELKNSLKLIEENEKQIKVTEKDIQDIKQEIMDKENLVKQLNEDTNNFLNESTKTFNQIVAENEKMLEEAEEKLNETNEMFNEVRASREQKENELENIKEENEKKFKEKLSILQKACAMLIELKRYSKSYISIVVEEKKKELDLYKDLQKSIVD</sequence>
<evidence type="ECO:0000256" key="10">
    <source>
        <dbReference type="RuleBase" id="RU368072"/>
    </source>
</evidence>
<keyword evidence="7 10" id="KW-0539">Nucleus</keyword>
<evidence type="ECO:0000256" key="1">
    <source>
        <dbReference type="ARBA" id="ARBA00007050"/>
    </source>
</evidence>
<keyword evidence="4 10" id="KW-0498">Mitosis</keyword>
<dbReference type="PANTHER" id="PTHR10643:SF2">
    <property type="entry name" value="KINETOCHORE PROTEIN NDC80 HOMOLOG"/>
    <property type="match status" value="1"/>
</dbReference>
<dbReference type="GO" id="GO:0051301">
    <property type="term" value="P:cell division"/>
    <property type="evidence" value="ECO:0007669"/>
    <property type="project" value="UniProtKB-UniRule"/>
</dbReference>
<evidence type="ECO:0000313" key="14">
    <source>
        <dbReference type="Proteomes" id="UP000027581"/>
    </source>
</evidence>
<dbReference type="Proteomes" id="UP000027581">
    <property type="component" value="Unassembled WGS sequence"/>
</dbReference>
<keyword evidence="3 10" id="KW-0132">Cell division</keyword>
<keyword evidence="9 10" id="KW-0137">Centromere</keyword>
<evidence type="ECO:0000256" key="3">
    <source>
        <dbReference type="ARBA" id="ARBA00022618"/>
    </source>
</evidence>
<dbReference type="PANTHER" id="PTHR10643">
    <property type="entry name" value="KINETOCHORE PROTEIN NDC80"/>
    <property type="match status" value="1"/>
</dbReference>
<dbReference type="AlphaFoldDB" id="A0A060RQ00"/>
<comment type="subcellular location">
    <subcellularLocation>
        <location evidence="10">Chromosome</location>
        <location evidence="10">Centromere</location>
        <location evidence="10">Kinetochore</location>
    </subcellularLocation>
    <subcellularLocation>
        <location evidence="10">Nucleus</location>
    </subcellularLocation>
</comment>
<dbReference type="EMBL" id="HG810767">
    <property type="protein sequence ID" value="CDO63351.1"/>
    <property type="molecule type" value="Genomic_DNA"/>
</dbReference>
<evidence type="ECO:0000256" key="4">
    <source>
        <dbReference type="ARBA" id="ARBA00022776"/>
    </source>
</evidence>
<evidence type="ECO:0000256" key="5">
    <source>
        <dbReference type="ARBA" id="ARBA00022838"/>
    </source>
</evidence>
<protein>
    <recommendedName>
        <fullName evidence="10">Kinetochore protein NDC80</fullName>
    </recommendedName>
</protein>
<dbReference type="Gene3D" id="1.10.418.30">
    <property type="entry name" value="Ncd80 complex, Ncd80 subunit"/>
    <property type="match status" value="1"/>
</dbReference>
<comment type="similarity">
    <text evidence="1 10">Belongs to the NDC80/HEC1 family.</text>
</comment>
<dbReference type="VEuPathDB" id="PlasmoDB:PRG01_0615900"/>
<keyword evidence="2 10" id="KW-0158">Chromosome</keyword>
<reference evidence="13" key="1">
    <citation type="submission" date="2014-01" db="EMBL/GenBank/DDBJ databases">
        <authorList>
            <person name="Aslett M."/>
        </authorList>
    </citation>
    <scope>NUCLEOTIDE SEQUENCE</scope>
    <source>
        <strain evidence="13">CDC</strain>
    </source>
</reference>
<dbReference type="GO" id="GO:0031262">
    <property type="term" value="C:Ndc80 complex"/>
    <property type="evidence" value="ECO:0007669"/>
    <property type="project" value="UniProtKB-UniRule"/>
</dbReference>
<feature type="coiled-coil region" evidence="11">
    <location>
        <begin position="206"/>
        <end position="275"/>
    </location>
</feature>
<accession>A0A060RQ00</accession>
<evidence type="ECO:0000259" key="12">
    <source>
        <dbReference type="Pfam" id="PF03801"/>
    </source>
</evidence>
<dbReference type="Pfam" id="PF03801">
    <property type="entry name" value="Ndc80_HEC"/>
    <property type="match status" value="1"/>
</dbReference>
<gene>
    <name evidence="13" type="ORF">PRCDC_0614900</name>
</gene>
<comment type="function">
    <text evidence="10">Acts as a component of the essential kinetochore-associated NDC80 complex, which is required for chromosome segregation and spindle checkpoint activity.</text>
</comment>
<dbReference type="VEuPathDB" id="PlasmoDB:PRCDC_0614900"/>
<keyword evidence="5 10" id="KW-0995">Kinetochore</keyword>
<dbReference type="InterPro" id="IPR055260">
    <property type="entry name" value="Ndc80_CH"/>
</dbReference>
<keyword evidence="14" id="KW-1185">Reference proteome</keyword>
<keyword evidence="8 10" id="KW-0131">Cell cycle</keyword>
<dbReference type="PhylomeDB" id="A0A060RQ00"/>
<feature type="coiled-coil region" evidence="11">
    <location>
        <begin position="301"/>
        <end position="380"/>
    </location>
</feature>
<name>A0A060RQ00_PLARE</name>
<evidence type="ECO:0000256" key="2">
    <source>
        <dbReference type="ARBA" id="ARBA00022454"/>
    </source>
</evidence>
<dbReference type="GO" id="GO:0005634">
    <property type="term" value="C:nucleus"/>
    <property type="evidence" value="ECO:0007669"/>
    <property type="project" value="UniProtKB-SubCell"/>
</dbReference>
<proteinExistence type="inferred from homology"/>
<dbReference type="GO" id="GO:0051315">
    <property type="term" value="P:attachment of mitotic spindle microtubules to kinetochore"/>
    <property type="evidence" value="ECO:0007669"/>
    <property type="project" value="UniProtKB-UniRule"/>
</dbReference>
<dbReference type="InterPro" id="IPR038273">
    <property type="entry name" value="Ndc80_sf"/>
</dbReference>
<evidence type="ECO:0000256" key="7">
    <source>
        <dbReference type="ARBA" id="ARBA00023242"/>
    </source>
</evidence>
<evidence type="ECO:0000256" key="11">
    <source>
        <dbReference type="SAM" id="Coils"/>
    </source>
</evidence>
<evidence type="ECO:0000256" key="8">
    <source>
        <dbReference type="ARBA" id="ARBA00023306"/>
    </source>
</evidence>
<keyword evidence="6 11" id="KW-0175">Coiled coil</keyword>
<reference evidence="13" key="2">
    <citation type="submission" date="2014-05" db="EMBL/GenBank/DDBJ databases">
        <title>The genome sequences of chimpanzee malaria parasites reveal the path to human adaptation.</title>
        <authorList>
            <person name="Otto T.D."/>
            <person name="Rayner J.C."/>
            <person name="Boehme U."/>
            <person name="Pain A."/>
            <person name="Spottiswoode N."/>
            <person name="Sanders M."/>
            <person name="Quail M."/>
            <person name="Ollomo B."/>
            <person name="Renaud F."/>
            <person name="Thomas A.W."/>
            <person name="Prugnolle F."/>
            <person name="Conway D.J."/>
            <person name="Newbold C."/>
            <person name="Berriman M."/>
        </authorList>
    </citation>
    <scope>NUCLEOTIDE SEQUENCE [LARGE SCALE GENOMIC DNA]</scope>
    <source>
        <strain evidence="13">CDC</strain>
    </source>
</reference>
<organism evidence="13 14">
    <name type="scientific">Plasmodium reichenowi</name>
    <dbReference type="NCBI Taxonomy" id="5854"/>
    <lineage>
        <taxon>Eukaryota</taxon>
        <taxon>Sar</taxon>
        <taxon>Alveolata</taxon>
        <taxon>Apicomplexa</taxon>
        <taxon>Aconoidasida</taxon>
        <taxon>Haemosporida</taxon>
        <taxon>Plasmodiidae</taxon>
        <taxon>Plasmodium</taxon>
        <taxon>Plasmodium (Laverania)</taxon>
    </lineage>
</organism>
<dbReference type="InterPro" id="IPR005550">
    <property type="entry name" value="Kinetochore_Ndc80"/>
</dbReference>
<evidence type="ECO:0000256" key="9">
    <source>
        <dbReference type="ARBA" id="ARBA00023328"/>
    </source>
</evidence>
<evidence type="ECO:0000313" key="13">
    <source>
        <dbReference type="EMBL" id="CDO63351.1"/>
    </source>
</evidence>
<evidence type="ECO:0000256" key="6">
    <source>
        <dbReference type="ARBA" id="ARBA00023054"/>
    </source>
</evidence>